<organism evidence="1 2">
    <name type="scientific">Collimonas fungivorans (strain Ter331)</name>
    <dbReference type="NCBI Taxonomy" id="1005048"/>
    <lineage>
        <taxon>Bacteria</taxon>
        <taxon>Pseudomonadati</taxon>
        <taxon>Pseudomonadota</taxon>
        <taxon>Betaproteobacteria</taxon>
        <taxon>Burkholderiales</taxon>
        <taxon>Oxalobacteraceae</taxon>
        <taxon>Collimonas</taxon>
    </lineage>
</organism>
<accession>G0AAP4</accession>
<keyword evidence="2" id="KW-1185">Reference proteome</keyword>
<dbReference type="Gene3D" id="3.30.70.260">
    <property type="match status" value="1"/>
</dbReference>
<dbReference type="KEGG" id="cfu:CFU_3514"/>
<reference evidence="1 2" key="3">
    <citation type="journal article" date="2008" name="FEMS Microbiol. Ecol.">
        <title>Identification and characterization of genes underlying chitinolysis in Collimonas fungivorans Ter331.</title>
        <authorList>
            <person name="Fritsche K."/>
            <person name="de Boer W."/>
            <person name="Gerards S."/>
            <person name="van den Berg M."/>
            <person name="van Veen J.A."/>
            <person name="Leveau J.H."/>
        </authorList>
    </citation>
    <scope>NUCLEOTIDE SEQUENCE [LARGE SCALE GENOMIC DNA]</scope>
    <source>
        <strain evidence="1 2">Ter331</strain>
    </source>
</reference>
<evidence type="ECO:0000313" key="2">
    <source>
        <dbReference type="Proteomes" id="UP000008392"/>
    </source>
</evidence>
<dbReference type="Proteomes" id="UP000008392">
    <property type="component" value="Chromosome"/>
</dbReference>
<dbReference type="HOGENOM" id="CLU_124868_0_0_4"/>
<reference evidence="1 2" key="2">
    <citation type="journal article" date="2006" name="J. Microbiol. Methods">
        <title>Genomic flank-sequencing of plasposon insertion sites for rapid identification of functional genes.</title>
        <authorList>
            <person name="Leveau J.H."/>
            <person name="Gerards S."/>
            <person name="Fritsche K."/>
            <person name="Zondag G."/>
            <person name="van Veen J.A."/>
        </authorList>
    </citation>
    <scope>NUCLEOTIDE SEQUENCE [LARGE SCALE GENOMIC DNA]</scope>
    <source>
        <strain evidence="1 2">Ter331</strain>
    </source>
</reference>
<reference evidence="1 2" key="4">
    <citation type="journal article" date="2010" name="Environ. Microbiol.">
        <title>The bacterial genus Collimonas: mycophagy, weathering and other adaptive solutions to life in oligotrophic soil environments.</title>
        <authorList>
            <person name="Leveau J.H."/>
            <person name="Uroz S."/>
            <person name="de Boer W."/>
        </authorList>
    </citation>
    <scope>NUCLEOTIDE SEQUENCE [LARGE SCALE GENOMIC DNA]</scope>
    <source>
        <strain evidence="1 2">Ter331</strain>
    </source>
</reference>
<evidence type="ECO:0000313" key="1">
    <source>
        <dbReference type="EMBL" id="AEK63338.1"/>
    </source>
</evidence>
<gene>
    <name evidence="1" type="ordered locus">CFU_3514</name>
</gene>
<proteinExistence type="predicted"/>
<protein>
    <submittedName>
        <fullName evidence="1">Uncharacterized protein</fullName>
    </submittedName>
</protein>
<sequence length="186" mass="20522">MILPSVFLQDRFSCCHPADCVRLCSTVCLPQAHRLGAGRGNTSSGIPADGSRKEIAMPFAKLHAFFNKRRFAASHDSHETALPYRIVTTCRGSEVAKLEELMRRLLATYHVTYQGSEPAVQAHLTSITVEVMCSVRERGGLVQLVTRLAQEISVRSVRWESIPQRSVRPVQERAASRTGHAAAQPA</sequence>
<reference evidence="1 2" key="5">
    <citation type="journal article" date="2011" name="ISME J.">
        <title>Dual transcriptional profiling of a bacterial/fungal confrontation: Collimonas fungivorans versus Aspergillus niger.</title>
        <authorList>
            <person name="Mela F."/>
            <person name="Fritsche K."/>
            <person name="de Boer W."/>
            <person name="van Veen J.A."/>
            <person name="de Graaff L.H."/>
            <person name="van den Berg M."/>
            <person name="Leveau J.H."/>
        </authorList>
    </citation>
    <scope>NUCLEOTIDE SEQUENCE [LARGE SCALE GENOMIC DNA]</scope>
    <source>
        <strain evidence="1 2">Ter331</strain>
    </source>
</reference>
<dbReference type="EMBL" id="CP002745">
    <property type="protein sequence ID" value="AEK63338.1"/>
    <property type="molecule type" value="Genomic_DNA"/>
</dbReference>
<reference evidence="1 2" key="1">
    <citation type="journal article" date="2004" name="Environ. Microbiol.">
        <title>Phylogeny-function analysis of (meta)genomic libraries: screening for expression of ribosomal RNA genes by large-insert library fluorescent in situ hybridization (LIL-FISH).</title>
        <authorList>
            <person name="Leveau J.H."/>
            <person name="Gerards S."/>
            <person name="de Boer W."/>
            <person name="van Veen J.A."/>
        </authorList>
    </citation>
    <scope>NUCLEOTIDE SEQUENCE [LARGE SCALE GENOMIC DNA]</scope>
    <source>
        <strain evidence="1 2">Ter331</strain>
    </source>
</reference>
<reference evidence="2" key="6">
    <citation type="submission" date="2011-05" db="EMBL/GenBank/DDBJ databases">
        <title>Complete sequence of Collimonas fungivorans Ter331.</title>
        <authorList>
            <person name="Leveau J.H."/>
        </authorList>
    </citation>
    <scope>NUCLEOTIDE SEQUENCE [LARGE SCALE GENOMIC DNA]</scope>
    <source>
        <strain evidence="2">Ter331</strain>
    </source>
</reference>
<dbReference type="eggNOG" id="ENOG5032KBX">
    <property type="taxonomic scope" value="Bacteria"/>
</dbReference>
<name>G0AAP4_COLFT</name>
<dbReference type="AlphaFoldDB" id="G0AAP4"/>